<comment type="cofactor">
    <cofactor evidence="1">
        <name>Mn(2+)</name>
        <dbReference type="ChEBI" id="CHEBI:29035"/>
    </cofactor>
</comment>
<dbReference type="EMBL" id="HM566147">
    <property type="protein sequence ID" value="AEL29642.1"/>
    <property type="molecule type" value="Genomic_RNA"/>
</dbReference>
<evidence type="ECO:0000256" key="15">
    <source>
        <dbReference type="ARBA" id="ARBA00023211"/>
    </source>
</evidence>
<dbReference type="GO" id="GO:0003968">
    <property type="term" value="F:RNA-directed RNA polymerase activity"/>
    <property type="evidence" value="ECO:0007669"/>
    <property type="project" value="UniProtKB-EC"/>
</dbReference>
<dbReference type="InterPro" id="IPR007099">
    <property type="entry name" value="RNA-dir_pol_NSvirus"/>
</dbReference>
<evidence type="ECO:0000256" key="2">
    <source>
        <dbReference type="ARBA" id="ARBA00001946"/>
    </source>
</evidence>
<protein>
    <recommendedName>
        <fullName evidence="7">RNA-directed RNA polymerase L</fullName>
        <ecNumber evidence="6">2.7.7.48</ecNumber>
    </recommendedName>
    <alternativeName>
        <fullName evidence="16">Large structural protein</fullName>
    </alternativeName>
    <alternativeName>
        <fullName evidence="18">Replicase</fullName>
    </alternativeName>
    <alternativeName>
        <fullName evidence="17">Transcriptase</fullName>
    </alternativeName>
</protein>
<dbReference type="GO" id="GO:0044423">
    <property type="term" value="C:virion component"/>
    <property type="evidence" value="ECO:0007669"/>
    <property type="project" value="UniProtKB-KW"/>
</dbReference>
<evidence type="ECO:0000256" key="19">
    <source>
        <dbReference type="ARBA" id="ARBA00034123"/>
    </source>
</evidence>
<evidence type="ECO:0000256" key="13">
    <source>
        <dbReference type="ARBA" id="ARBA00022844"/>
    </source>
</evidence>
<dbReference type="GO" id="GO:0006351">
    <property type="term" value="P:DNA-templated transcription"/>
    <property type="evidence" value="ECO:0007669"/>
    <property type="project" value="InterPro"/>
</dbReference>
<evidence type="ECO:0000256" key="17">
    <source>
        <dbReference type="ARBA" id="ARBA00030436"/>
    </source>
</evidence>
<comment type="similarity">
    <text evidence="19">Belongs to the Bunyavirales RNA polymerase family.</text>
</comment>
<name>I1T325_9VIRU</name>
<evidence type="ECO:0000256" key="11">
    <source>
        <dbReference type="ARBA" id="ARBA00022812"/>
    </source>
</evidence>
<evidence type="ECO:0000256" key="12">
    <source>
        <dbReference type="ARBA" id="ARBA00022842"/>
    </source>
</evidence>
<feature type="domain" description="RdRp catalytic" evidence="21">
    <location>
        <begin position="976"/>
        <end position="1167"/>
    </location>
</feature>
<keyword evidence="10" id="KW-0378">Hydrolase</keyword>
<dbReference type="Pfam" id="PF04196">
    <property type="entry name" value="Bunya_RdRp"/>
    <property type="match status" value="1"/>
</dbReference>
<evidence type="ECO:0000256" key="7">
    <source>
        <dbReference type="ARBA" id="ARBA00018602"/>
    </source>
</evidence>
<dbReference type="EC" id="2.7.7.48" evidence="6"/>
<keyword evidence="23" id="KW-1185">Reference proteome</keyword>
<keyword evidence="15" id="KW-0464">Manganese</keyword>
<dbReference type="InterPro" id="IPR007322">
    <property type="entry name" value="RNA_pol_bunyavir"/>
</dbReference>
<evidence type="ECO:0000256" key="18">
    <source>
        <dbReference type="ARBA" id="ARBA00031012"/>
    </source>
</evidence>
<evidence type="ECO:0000256" key="5">
    <source>
        <dbReference type="ARBA" id="ARBA00004452"/>
    </source>
</evidence>
<dbReference type="Pfam" id="PF15518">
    <property type="entry name" value="L_protein_N"/>
    <property type="match status" value="1"/>
</dbReference>
<comment type="cofactor">
    <cofactor evidence="2">
        <name>Mg(2+)</name>
        <dbReference type="ChEBI" id="CHEBI:18420"/>
    </cofactor>
</comment>
<evidence type="ECO:0000256" key="9">
    <source>
        <dbReference type="ARBA" id="ARBA00022723"/>
    </source>
</evidence>
<dbReference type="KEGG" id="vg:65101220"/>
<evidence type="ECO:0000313" key="23">
    <source>
        <dbReference type="Proteomes" id="UP000137097"/>
    </source>
</evidence>
<evidence type="ECO:0000256" key="1">
    <source>
        <dbReference type="ARBA" id="ARBA00001936"/>
    </source>
</evidence>
<evidence type="ECO:0000259" key="21">
    <source>
        <dbReference type="PROSITE" id="PS50525"/>
    </source>
</evidence>
<dbReference type="RefSeq" id="YP_010086101.1">
    <property type="nucleotide sequence ID" value="NC_055327.1"/>
</dbReference>
<keyword evidence="14" id="KW-1038">Host endoplasmic reticulum</keyword>
<evidence type="ECO:0000256" key="16">
    <source>
        <dbReference type="ARBA" id="ARBA00030285"/>
    </source>
</evidence>
<dbReference type="PROSITE" id="PS50525">
    <property type="entry name" value="RDRP_SSRNA_NEG_SEG"/>
    <property type="match status" value="1"/>
</dbReference>
<dbReference type="GeneID" id="65101220"/>
<keyword evidence="11" id="KW-1040">Host Golgi apparatus</keyword>
<comment type="function">
    <text evidence="20">RNA-dependent RNA polymerase, which is responsible for the replication and transcription of the viral RNA genome using antigenomic RNA as an intermediate. During transcription, synthesizes subgenomic RNAs and assures their capping by a cap-snatching mechanism, which involves the endonuclease activity cleaving the host capped pre-mRNAs. These short capped RNAs are then used as primers for viral transcription. The 3'-end of subgenomic mRNAs molecules are not polyadenylated. During replication, the polymerase binds the 5' and 3' vRNA extremities at distinct sites. In turn, significant conformational changes occur in the polymerase and in vRNA to initiate active RNA synthesis. As a consequence of the use of the same enzyme for both transcription and replication, these mechanisms need to be well coordinated.</text>
</comment>
<evidence type="ECO:0000313" key="22">
    <source>
        <dbReference type="EMBL" id="AEL29642.1"/>
    </source>
</evidence>
<dbReference type="GO" id="GO:0039694">
    <property type="term" value="P:viral RNA genome replication"/>
    <property type="evidence" value="ECO:0007669"/>
    <property type="project" value="InterPro"/>
</dbReference>
<reference evidence="22 23" key="1">
    <citation type="submission" date="2010-06" db="EMBL/GenBank/DDBJ databases">
        <title>Genetic diversity of the Phlebovirus genus.</title>
        <authorList>
            <person name="Palacios G."/>
            <person name="Savji N."/>
            <person name="Sze W."/>
            <person name="Hutchinson S."/>
            <person name="Tesh R."/>
            <person name="Travassos da Rosa A."/>
            <person name="Lipkin W."/>
        </authorList>
    </citation>
    <scope>NUCLEOTIDE SEQUENCE [LARGE SCALE GENOMIC DNA]</scope>
</reference>
<dbReference type="InterPro" id="IPR022531">
    <property type="entry name" value="L_PA-C-like"/>
</dbReference>
<dbReference type="InterPro" id="IPR029124">
    <property type="entry name" value="L_protein_N"/>
</dbReference>
<dbReference type="GO" id="GO:0044172">
    <property type="term" value="C:host cell endoplasmic reticulum-Golgi intermediate compartment"/>
    <property type="evidence" value="ECO:0007669"/>
    <property type="project" value="UniProtKB-SubCell"/>
</dbReference>
<keyword evidence="13" id="KW-0946">Virion</keyword>
<evidence type="ECO:0000256" key="3">
    <source>
        <dbReference type="ARBA" id="ARBA00004136"/>
    </source>
</evidence>
<keyword evidence="9" id="KW-0479">Metal-binding</keyword>
<keyword evidence="8" id="KW-0808">Transferase</keyword>
<dbReference type="GO" id="GO:0046872">
    <property type="term" value="F:metal ion binding"/>
    <property type="evidence" value="ECO:0007669"/>
    <property type="project" value="UniProtKB-KW"/>
</dbReference>
<dbReference type="GO" id="GO:0044177">
    <property type="term" value="C:host cell Golgi apparatus"/>
    <property type="evidence" value="ECO:0007669"/>
    <property type="project" value="UniProtKB-SubCell"/>
</dbReference>
<dbReference type="GO" id="GO:0016787">
    <property type="term" value="F:hydrolase activity"/>
    <property type="evidence" value="ECO:0007669"/>
    <property type="project" value="UniProtKB-KW"/>
</dbReference>
<sequence length="2093" mass="238563">MNDIIEIQPTLNFGYNCRQLVHYDCSLYNLELPVFEIERCRGYVKVDLDPAAHSAVSTIGSTLKKTMTIQDVNLSNLVHDVTVGHLTPFTDRQFCSVFPVTGDGFDGHSPDLIIDCGNSNYYVVEFTTNRAGENAARGAALAKIAKYEIACQNRSVTNSLCLGVISVHRDGVWSNLNLTEDDVNELSYRYRFALDLFSEVLKRCPEISSEDTEMSKQTKEINGILSLIDMDWKVTESSFPMFKEKVFNDFQSKGTDEQYISRIISKSLDECHKDLLKSSFLGDELNHEQRVQKNREECEEKIDNFIKSYQSQTFLRGTTDHKSTVQIPPWVTLPGEKGKGLGCLQSLNVEGNHPMAKIWLKVVRSAILEEIERMYDDPEAELEYAMSGSTSRPDERNKYHRLRLDLDHDEELYAACLGVNGKSHRNDGMVNDARERSKKLFSIEHDTTPLETFLSERSRDIFSDDNYLYNPLSADRELRVAAMSIHQPRLISNEGSNEFLENHDHYLRSPIGSWSQMVSLIGAELSASVKQHVKPRSFIVKRLLDSGIFLLIKPTSSKSHIFVSFAMDKSLWHSNLNMETVFKGYINAGDLMVTDFVSFKLSKLTNLCKTNSLLYTAICFWTEVYGFTPWNSMSLLCNERSSVAQEICYMTKLSLLTLLEDKATTEELQTITRYIVMEGFVSQPELPKPHKMIQKLPYALRSELQVLLVSKLFMSMRRIAAQPFTLSKKGGQISWSHLFNPFTQSAIREIQPMINCCYNGYFKNKEEETEPSVLSKMYKKIIELEHMCPEDDKYLGADDPEEPKMHEFSRSYLMECIQHGKQLLARMHGHNFMDLIDEQIVREVSQLTIERLATLKATSNFNENWYVYKDVKDKNYTRDKLLVKMSNYASEGNSIALQKFEDCMTTIEKRGSMHICLFKKQQHGGLREIYVMGAEERIVQSLVESIAKSIGRFFPSDTLCNPANKTKIPESHGVRARKHCEGSVWTCSTSDDARKWNQGHFVTKFALMLREFTHPKWWPIIIRGCSMFTEKKMMMNLNFIRILDCHKELKTSDEFANTLFKAYHGEIEVPWAKPGRTYLTTKTGMMQGILHFTSSLLHTLHQEFIRSLTFKVFNSKVHPEMSHKMVCDMMQGSDDSSMMLSFPSRDESTIAKCKVAASLCFRLKKKLGIYIGIYPSEKSTSNTDFVMEYNSEFYFHSQHVRPTIRWISASCSLPEVETLVARQEEAANLLTAITEGGGSFSLASCVQHAQCTLHYMLIGMGVSELFYEYKKAINRWKDPGIGFFLMDNPYSAGLGGFRYNLYRAITGTNLQKIYAFFLKKVRGEKDDEDLDNLEPDSCSVSPGGALILSSSLKWGSRQKFYRLRDRLNIPSDWLEKINENPAVLYRAPQNGEEIQLRIAEKVHSPGVVSSLSSGNAVAKVMASSVYFLSAAIFQDAGKPEFRFLEPSKYSLLHKLAMYESFYGHDDLSDDEMLFLFPNIEELRQLDLIVFNKGKIEFVPRSSQREATQTRVVIFDQHNTLKVEAEKMVSDKWFGTQKSRIGSTGFNQEWTKLKTIVNWLTDTPKDTLSSSPFTNHVQIRNFFARMESKPRAVKITGAPVKKRSGISKISLVIRDNFARCGFLKGIEDSEAIDRSNSSEIMKHFMFTILHGPYTEETKKTYVEKVMRDLPDIGIRESDRKTKSNLLGIVQNWVNNPDGTAQLIEEVGAGIIGGFVAPQKSALLNGKVIYYGHGSWRGFMDGNQVQIDIYNDKGFPPHIESVTICEKTSIWDICGSIRSWADDIGIVNNVDCSRKASRSRLRYWLFEFRACGIDKPFGSPVYVVRNNMIRIDPIKESNIRLKVRKSTLNLYVKQNDRDVHILSYTAGDNDLNPVAVTRSSDPGVLSAISLFSKEPSSSWLRCDSLPTAYMGMILDLAEGVRVREHIDSPRLMQIIKTCTESSLRSKVGSVFQIVPGSHDAPQVFDIDSMIDIMIEDMNIESFTSITKDIAENLEEAYTTELFDFTDIDLFGPAHHKEISDLAMVSHPLMDEFVEALINRATRKDIRKVLEQGVCLKKNEMHFKQLFRCIGRDPSSIKIETGILDIEDETDFDVIG</sequence>
<evidence type="ECO:0000256" key="4">
    <source>
        <dbReference type="ARBA" id="ARBA00004328"/>
    </source>
</evidence>
<evidence type="ECO:0000256" key="8">
    <source>
        <dbReference type="ARBA" id="ARBA00022679"/>
    </source>
</evidence>
<proteinExistence type="inferred from homology"/>
<evidence type="ECO:0000256" key="14">
    <source>
        <dbReference type="ARBA" id="ARBA00023184"/>
    </source>
</evidence>
<comment type="subcellular location">
    <subcellularLocation>
        <location evidence="3">Host Golgi apparatus</location>
    </subcellularLocation>
    <subcellularLocation>
        <location evidence="5">Host endoplasmic reticulum-Golgi intermediate compartment</location>
    </subcellularLocation>
    <subcellularLocation>
        <location evidence="4">Virion</location>
    </subcellularLocation>
</comment>
<dbReference type="Proteomes" id="UP000137097">
    <property type="component" value="Genome"/>
</dbReference>
<dbReference type="Pfam" id="PF12603">
    <property type="entry name" value="L_PA-C-like"/>
    <property type="match status" value="1"/>
</dbReference>
<organism evidence="22 23">
    <name type="scientific">Chagres virus</name>
    <dbReference type="NCBI Taxonomy" id="629727"/>
    <lineage>
        <taxon>Viruses</taxon>
        <taxon>Riboviria</taxon>
        <taxon>Orthornavirae</taxon>
        <taxon>Negarnaviricota</taxon>
        <taxon>Polyploviricotina</taxon>
        <taxon>Bunyaviricetes</taxon>
        <taxon>Hareavirales</taxon>
        <taxon>Phenuiviridae</taxon>
        <taxon>Phlebovirus</taxon>
        <taxon>Phlebovirus chagresense</taxon>
    </lineage>
</organism>
<evidence type="ECO:0000256" key="10">
    <source>
        <dbReference type="ARBA" id="ARBA00022801"/>
    </source>
</evidence>
<accession>I1T325</accession>
<evidence type="ECO:0000256" key="6">
    <source>
        <dbReference type="ARBA" id="ARBA00012494"/>
    </source>
</evidence>
<evidence type="ECO:0000256" key="20">
    <source>
        <dbReference type="ARBA" id="ARBA00046037"/>
    </source>
</evidence>
<keyword evidence="12" id="KW-0460">Magnesium</keyword>